<dbReference type="CDD" id="cd02440">
    <property type="entry name" value="AdoMet_MTases"/>
    <property type="match status" value="1"/>
</dbReference>
<feature type="domain" description="Methyltransferase type 11" evidence="2">
    <location>
        <begin position="51"/>
        <end position="131"/>
    </location>
</feature>
<keyword evidence="1 3" id="KW-0808">Transferase</keyword>
<dbReference type="Gene3D" id="3.40.50.150">
    <property type="entry name" value="Vaccinia Virus protein VP39"/>
    <property type="match status" value="1"/>
</dbReference>
<dbReference type="RefSeq" id="WP_079589597.1">
    <property type="nucleotide sequence ID" value="NZ_FUYN01000003.1"/>
</dbReference>
<dbReference type="Proteomes" id="UP000243406">
    <property type="component" value="Unassembled WGS sequence"/>
</dbReference>
<dbReference type="InterPro" id="IPR029063">
    <property type="entry name" value="SAM-dependent_MTases_sf"/>
</dbReference>
<protein>
    <submittedName>
        <fullName evidence="3">Methyltransferase domain-containing protein</fullName>
    </submittedName>
</protein>
<dbReference type="InterPro" id="IPR013216">
    <property type="entry name" value="Methyltransf_11"/>
</dbReference>
<dbReference type="InterPro" id="IPR050447">
    <property type="entry name" value="Erg6_SMT_methyltransf"/>
</dbReference>
<dbReference type="PANTHER" id="PTHR44068">
    <property type="entry name" value="ZGC:194242"/>
    <property type="match status" value="1"/>
</dbReference>
<keyword evidence="4" id="KW-1185">Reference proteome</keyword>
<dbReference type="OrthoDB" id="9808140at2"/>
<evidence type="ECO:0000259" key="2">
    <source>
        <dbReference type="Pfam" id="PF08241"/>
    </source>
</evidence>
<dbReference type="AlphaFoldDB" id="A0A1T5BP02"/>
<dbReference type="GO" id="GO:0032259">
    <property type="term" value="P:methylation"/>
    <property type="evidence" value="ECO:0007669"/>
    <property type="project" value="UniProtKB-KW"/>
</dbReference>
<proteinExistence type="predicted"/>
<sequence>MSKMEIECIRSLKKNLAHEKEDSLEDIITVVNPSLGERVLLLGNIKNIGKYIRKMGAEVKILQCEDQALDTTNYLLNESCEFISGNIDNMPFQDEYFDKVIFLESFNSFKDEKRVLKEIVRVLKNSGQLLIKENDCNCMSYKVESIKSMIRGEYCKYYNPDELSNKLRDFGLDGTVETVTKKKYIYLGTKIS</sequence>
<dbReference type="Pfam" id="PF08241">
    <property type="entry name" value="Methyltransf_11"/>
    <property type="match status" value="1"/>
</dbReference>
<accession>A0A1T5BP02</accession>
<dbReference type="EMBL" id="FUYN01000003">
    <property type="protein sequence ID" value="SKB49052.1"/>
    <property type="molecule type" value="Genomic_DNA"/>
</dbReference>
<dbReference type="PANTHER" id="PTHR44068:SF11">
    <property type="entry name" value="GERANYL DIPHOSPHATE 2-C-METHYLTRANSFERASE"/>
    <property type="match status" value="1"/>
</dbReference>
<organism evidence="3 4">
    <name type="scientific">Acetoanaerobium noterae</name>
    <dbReference type="NCBI Taxonomy" id="745369"/>
    <lineage>
        <taxon>Bacteria</taxon>
        <taxon>Bacillati</taxon>
        <taxon>Bacillota</taxon>
        <taxon>Clostridia</taxon>
        <taxon>Peptostreptococcales</taxon>
        <taxon>Filifactoraceae</taxon>
        <taxon>Acetoanaerobium</taxon>
    </lineage>
</organism>
<evidence type="ECO:0000256" key="1">
    <source>
        <dbReference type="ARBA" id="ARBA00022679"/>
    </source>
</evidence>
<reference evidence="4" key="1">
    <citation type="submission" date="2017-02" db="EMBL/GenBank/DDBJ databases">
        <authorList>
            <person name="Varghese N."/>
            <person name="Submissions S."/>
        </authorList>
    </citation>
    <scope>NUCLEOTIDE SEQUENCE [LARGE SCALE GENOMIC DNA]</scope>
    <source>
        <strain evidence="4">ATCC 35199</strain>
    </source>
</reference>
<dbReference type="SUPFAM" id="SSF53335">
    <property type="entry name" value="S-adenosyl-L-methionine-dependent methyltransferases"/>
    <property type="match status" value="1"/>
</dbReference>
<gene>
    <name evidence="3" type="ORF">SAMN02745120_1768</name>
</gene>
<dbReference type="GO" id="GO:0008757">
    <property type="term" value="F:S-adenosylmethionine-dependent methyltransferase activity"/>
    <property type="evidence" value="ECO:0007669"/>
    <property type="project" value="InterPro"/>
</dbReference>
<keyword evidence="3" id="KW-0489">Methyltransferase</keyword>
<name>A0A1T5BP02_9FIRM</name>
<evidence type="ECO:0000313" key="4">
    <source>
        <dbReference type="Proteomes" id="UP000243406"/>
    </source>
</evidence>
<evidence type="ECO:0000313" key="3">
    <source>
        <dbReference type="EMBL" id="SKB49052.1"/>
    </source>
</evidence>